<evidence type="ECO:0000256" key="3">
    <source>
        <dbReference type="ARBA" id="ARBA00022679"/>
    </source>
</evidence>
<reference evidence="7 8" key="1">
    <citation type="submission" date="2024-10" db="EMBL/GenBank/DDBJ databases">
        <title>The Natural Products Discovery Center: Release of the First 8490 Sequenced Strains for Exploring Actinobacteria Biosynthetic Diversity.</title>
        <authorList>
            <person name="Kalkreuter E."/>
            <person name="Kautsar S.A."/>
            <person name="Yang D."/>
            <person name="Bader C.D."/>
            <person name="Teijaro C.N."/>
            <person name="Fluegel L."/>
            <person name="Davis C.M."/>
            <person name="Simpson J.R."/>
            <person name="Lauterbach L."/>
            <person name="Steele A.D."/>
            <person name="Gui C."/>
            <person name="Meng S."/>
            <person name="Li G."/>
            <person name="Viehrig K."/>
            <person name="Ye F."/>
            <person name="Su P."/>
            <person name="Kiefer A.F."/>
            <person name="Nichols A."/>
            <person name="Cepeda A.J."/>
            <person name="Yan W."/>
            <person name="Fan B."/>
            <person name="Jiang Y."/>
            <person name="Adhikari A."/>
            <person name="Zheng C.-J."/>
            <person name="Schuster L."/>
            <person name="Cowan T.M."/>
            <person name="Smanski M.J."/>
            <person name="Chevrette M.G."/>
            <person name="De Carvalho L.P.S."/>
            <person name="Shen B."/>
        </authorList>
    </citation>
    <scope>NUCLEOTIDE SEQUENCE [LARGE SCALE GENOMIC DNA]</scope>
    <source>
        <strain evidence="7 8">NPDC021253</strain>
    </source>
</reference>
<keyword evidence="8" id="KW-1185">Reference proteome</keyword>
<name>A0ABW7SJP8_9ACTN</name>
<dbReference type="InterPro" id="IPR000878">
    <property type="entry name" value="4pyrrol_Mease"/>
</dbReference>
<keyword evidence="4" id="KW-0949">S-adenosyl-L-methionine</keyword>
<proteinExistence type="predicted"/>
<evidence type="ECO:0000256" key="4">
    <source>
        <dbReference type="ARBA" id="ARBA00022691"/>
    </source>
</evidence>
<protein>
    <recommendedName>
        <fullName evidence="1">uroporphyrinogen-III C-methyltransferase</fullName>
        <ecNumber evidence="1">2.1.1.107</ecNumber>
    </recommendedName>
</protein>
<dbReference type="PANTHER" id="PTHR45790">
    <property type="entry name" value="SIROHEME SYNTHASE-RELATED"/>
    <property type="match status" value="1"/>
</dbReference>
<dbReference type="Proteomes" id="UP001611075">
    <property type="component" value="Unassembled WGS sequence"/>
</dbReference>
<dbReference type="EMBL" id="JBIRPU010000008">
    <property type="protein sequence ID" value="MFI0793922.1"/>
    <property type="molecule type" value="Genomic_DNA"/>
</dbReference>
<dbReference type="InterPro" id="IPR014777">
    <property type="entry name" value="4pyrrole_Mease_sub1"/>
</dbReference>
<organism evidence="7 8">
    <name type="scientific">Micromonospora rubida</name>
    <dbReference type="NCBI Taxonomy" id="2697657"/>
    <lineage>
        <taxon>Bacteria</taxon>
        <taxon>Bacillati</taxon>
        <taxon>Actinomycetota</taxon>
        <taxon>Actinomycetes</taxon>
        <taxon>Micromonosporales</taxon>
        <taxon>Micromonosporaceae</taxon>
        <taxon>Micromonospora</taxon>
    </lineage>
</organism>
<keyword evidence="2 7" id="KW-0489">Methyltransferase</keyword>
<keyword evidence="3 7" id="KW-0808">Transferase</keyword>
<dbReference type="InterPro" id="IPR014776">
    <property type="entry name" value="4pyrrole_Mease_sub2"/>
</dbReference>
<dbReference type="EC" id="2.1.1.107" evidence="1"/>
<accession>A0ABW7SJP8</accession>
<dbReference type="Gene3D" id="3.40.1010.10">
    <property type="entry name" value="Cobalt-precorrin-4 Transmethylase, Domain 1"/>
    <property type="match status" value="1"/>
</dbReference>
<keyword evidence="5" id="KW-0627">Porphyrin biosynthesis</keyword>
<dbReference type="InterPro" id="IPR050161">
    <property type="entry name" value="Siro_Cobalamin_biosynth"/>
</dbReference>
<evidence type="ECO:0000313" key="7">
    <source>
        <dbReference type="EMBL" id="MFI0793922.1"/>
    </source>
</evidence>
<dbReference type="NCBIfam" id="NF004790">
    <property type="entry name" value="PRK06136.1"/>
    <property type="match status" value="1"/>
</dbReference>
<evidence type="ECO:0000259" key="6">
    <source>
        <dbReference type="Pfam" id="PF00590"/>
    </source>
</evidence>
<feature type="domain" description="Tetrapyrrole methylase" evidence="6">
    <location>
        <begin position="89"/>
        <end position="299"/>
    </location>
</feature>
<dbReference type="RefSeq" id="WP_396679774.1">
    <property type="nucleotide sequence ID" value="NZ_JBIRPU010000008.1"/>
</dbReference>
<dbReference type="Pfam" id="PF00590">
    <property type="entry name" value="TP_methylase"/>
    <property type="match status" value="1"/>
</dbReference>
<comment type="caution">
    <text evidence="7">The sequence shown here is derived from an EMBL/GenBank/DDBJ whole genome shotgun (WGS) entry which is preliminary data.</text>
</comment>
<dbReference type="GO" id="GO:0004851">
    <property type="term" value="F:uroporphyrin-III C-methyltransferase activity"/>
    <property type="evidence" value="ECO:0007669"/>
    <property type="project" value="UniProtKB-EC"/>
</dbReference>
<dbReference type="NCBIfam" id="TIGR01469">
    <property type="entry name" value="cobA_cysG_Cterm"/>
    <property type="match status" value="1"/>
</dbReference>
<dbReference type="GO" id="GO:0032259">
    <property type="term" value="P:methylation"/>
    <property type="evidence" value="ECO:0007669"/>
    <property type="project" value="UniProtKB-KW"/>
</dbReference>
<dbReference type="InterPro" id="IPR035996">
    <property type="entry name" value="4pyrrol_Methylase_sf"/>
</dbReference>
<dbReference type="InterPro" id="IPR006366">
    <property type="entry name" value="CobA/CysG_C"/>
</dbReference>
<dbReference type="SUPFAM" id="SSF53790">
    <property type="entry name" value="Tetrapyrrole methylase"/>
    <property type="match status" value="1"/>
</dbReference>
<evidence type="ECO:0000256" key="2">
    <source>
        <dbReference type="ARBA" id="ARBA00022603"/>
    </source>
</evidence>
<dbReference type="PANTHER" id="PTHR45790:SF3">
    <property type="entry name" value="S-ADENOSYL-L-METHIONINE-DEPENDENT UROPORPHYRINOGEN III METHYLTRANSFERASE, CHLOROPLASTIC"/>
    <property type="match status" value="1"/>
</dbReference>
<gene>
    <name evidence="7" type="primary">cobA</name>
    <name evidence="7" type="ORF">ACH4OY_14710</name>
</gene>
<dbReference type="Gene3D" id="3.30.950.10">
    <property type="entry name" value="Methyltransferase, Cobalt-precorrin-4 Transmethylase, Domain 2"/>
    <property type="match status" value="1"/>
</dbReference>
<dbReference type="CDD" id="cd11642">
    <property type="entry name" value="SUMT"/>
    <property type="match status" value="1"/>
</dbReference>
<evidence type="ECO:0000256" key="5">
    <source>
        <dbReference type="ARBA" id="ARBA00023244"/>
    </source>
</evidence>
<sequence length="352" mass="36074">MELNVTGRSVLVLDGSPRAIVTVAALLREGAAVTVAAPTVCAGLEDLALRRRLTWVTAPVDETVFDVVLRAVAPPTTDAPARTDRAGHVTLVGAGPGDPGLVTVAGRAAIEQADVIVADRLAPWEALAWARPDAEVVDVAKIPYGRSTSQEEINRLLVSHARAGRHVVRLKGGDSYVFGRGFEEVAACADAGVATTVVPGVTSSVAGPELAGIPVTHRGLVQGFTVVSGHVPPGHPDSSVDYPALARCGTTIVVLMGVRTLPAIVEALIAADMDEDTPCAVVADASLASQQVVHSTLAHVVDDIASAGIGAPAVAVIGHVAALGERHLQRLHRATEPRPAQAVVTAAAPFPA</sequence>
<evidence type="ECO:0000313" key="8">
    <source>
        <dbReference type="Proteomes" id="UP001611075"/>
    </source>
</evidence>
<evidence type="ECO:0000256" key="1">
    <source>
        <dbReference type="ARBA" id="ARBA00012162"/>
    </source>
</evidence>